<name>A0A0N4U943_DRAME</name>
<organism evidence="3 5">
    <name type="scientific">Dracunculus medinensis</name>
    <name type="common">Guinea worm</name>
    <dbReference type="NCBI Taxonomy" id="318479"/>
    <lineage>
        <taxon>Eukaryota</taxon>
        <taxon>Metazoa</taxon>
        <taxon>Ecdysozoa</taxon>
        <taxon>Nematoda</taxon>
        <taxon>Chromadorea</taxon>
        <taxon>Rhabditida</taxon>
        <taxon>Spirurina</taxon>
        <taxon>Dracunculoidea</taxon>
        <taxon>Dracunculidae</taxon>
        <taxon>Dracunculus</taxon>
    </lineage>
</organism>
<evidence type="ECO:0000313" key="2">
    <source>
        <dbReference type="EMBL" id="VDN57619.1"/>
    </source>
</evidence>
<feature type="region of interest" description="Disordered" evidence="1">
    <location>
        <begin position="1"/>
        <end position="135"/>
    </location>
</feature>
<feature type="compositionally biased region" description="Basic residues" evidence="1">
    <location>
        <begin position="62"/>
        <end position="84"/>
    </location>
</feature>
<feature type="compositionally biased region" description="Basic and acidic residues" evidence="1">
    <location>
        <begin position="187"/>
        <end position="205"/>
    </location>
</feature>
<gene>
    <name evidence="2" type="ORF">DME_LOCUS7592</name>
</gene>
<feature type="region of interest" description="Disordered" evidence="1">
    <location>
        <begin position="220"/>
        <end position="524"/>
    </location>
</feature>
<keyword evidence="4" id="KW-1185">Reference proteome</keyword>
<accession>A0A0N4U943</accession>
<reference evidence="2 4" key="2">
    <citation type="submission" date="2018-11" db="EMBL/GenBank/DDBJ databases">
        <authorList>
            <consortium name="Pathogen Informatics"/>
        </authorList>
    </citation>
    <scope>NUCLEOTIDE SEQUENCE [LARGE SCALE GENOMIC DNA]</scope>
</reference>
<dbReference type="Proteomes" id="UP000038040">
    <property type="component" value="Unplaced"/>
</dbReference>
<feature type="compositionally biased region" description="Basic and acidic residues" evidence="1">
    <location>
        <begin position="251"/>
        <end position="282"/>
    </location>
</feature>
<evidence type="ECO:0000313" key="3">
    <source>
        <dbReference type="Proteomes" id="UP000038040"/>
    </source>
</evidence>
<feature type="compositionally biased region" description="Basic and acidic residues" evidence="1">
    <location>
        <begin position="220"/>
        <end position="238"/>
    </location>
</feature>
<dbReference type="WBParaSite" id="DME_0000358701-mRNA-1">
    <property type="protein sequence ID" value="DME_0000358701-mRNA-1"/>
    <property type="gene ID" value="DME_0000358701"/>
</dbReference>
<feature type="compositionally biased region" description="Basic and acidic residues" evidence="1">
    <location>
        <begin position="96"/>
        <end position="117"/>
    </location>
</feature>
<feature type="compositionally biased region" description="Basic and acidic residues" evidence="1">
    <location>
        <begin position="301"/>
        <end position="330"/>
    </location>
</feature>
<feature type="region of interest" description="Disordered" evidence="1">
    <location>
        <begin position="637"/>
        <end position="656"/>
    </location>
</feature>
<dbReference type="EMBL" id="UYYG01001161">
    <property type="protein sequence ID" value="VDN57619.1"/>
    <property type="molecule type" value="Genomic_DNA"/>
</dbReference>
<evidence type="ECO:0000313" key="5">
    <source>
        <dbReference type="WBParaSite" id="DME_0000358701-mRNA-1"/>
    </source>
</evidence>
<reference evidence="5" key="1">
    <citation type="submission" date="2017-02" db="UniProtKB">
        <authorList>
            <consortium name="WormBaseParasite"/>
        </authorList>
    </citation>
    <scope>IDENTIFICATION</scope>
</reference>
<feature type="compositionally biased region" description="Polar residues" evidence="1">
    <location>
        <begin position="611"/>
        <end position="621"/>
    </location>
</feature>
<feature type="region of interest" description="Disordered" evidence="1">
    <location>
        <begin position="181"/>
        <end position="205"/>
    </location>
</feature>
<feature type="region of interest" description="Disordered" evidence="1">
    <location>
        <begin position="577"/>
        <end position="631"/>
    </location>
</feature>
<dbReference type="AlphaFoldDB" id="A0A0N4U943"/>
<evidence type="ECO:0000256" key="1">
    <source>
        <dbReference type="SAM" id="MobiDB-lite"/>
    </source>
</evidence>
<proteinExistence type="predicted"/>
<feature type="compositionally biased region" description="Basic residues" evidence="1">
    <location>
        <begin position="389"/>
        <end position="399"/>
    </location>
</feature>
<sequence length="794" mass="93418">MKKEHKVSAHLTVTEQNNEELSGEGGEYVKKKREYKNSSSSDNGKSRDKSRKRKHSDNDRKDRKKRKKKEKKMKRHRKNRKYKKGSSDLSDEELENLEKKKVDIEKKLNESTVENKHKSSTLGNSEQKNVNESKGISCGEEIFSKRATIEERIIENEKNGRLNMSIDTFVDKDLTIKVVGKIGETSLNRDSEESTNDHKDEKDEKVLSIKLKSRKRYDIKEDNKLDYESSDDGELRKNMHERKKRPGIDTIIDKEEKGKEKMLGDNIKRKLDTEEIPRNESGKKKRFSESDNENIGKKTKLRGERNQKGHEVARHENDERRRRHTKSPESKRHRSPVSSRYRDSSRNRRRDNSSERRYDNSHERRRGDSRERGRKEIYEERRHDQSKERRIRRSRSPLKKRIDIQIRSHRSRSVERRRDYRSSSRDRARRRTTNNNIFRGRRRSGSRDHKRIPSRDKKQNRGSSRDEKRSGRPRRHSSKSRVKQDDAGKSDQSISQKKEIVRRHVHSNSMSSVEFNDSDEEEQKKIEELRRRRRQLLMEMEKQNGNDNRFAKKPLRKLSSEKYNKIFVSQENTANSNEILKEAKTEKRTQQDNKQEENDSYEEAQRVCFETSPSTECSEQNAKFDCENSKGREESVVTQDFENSDNDISNSESPTKGNIVLKEAERELEKGYDSDISNSSTPILNSDNDTPGDFFDELKEKMVHIKGQEESEVDRALKKAVEEEAEEQRRQCGEDVGKIHRDSGDNVTFDMFATDSELPTEILASLMVFTVFIIHSLEEGSYNRFGPRCCKCFS</sequence>
<evidence type="ECO:0000313" key="4">
    <source>
        <dbReference type="Proteomes" id="UP000274756"/>
    </source>
</evidence>
<dbReference type="STRING" id="318479.A0A0N4U943"/>
<feature type="compositionally biased region" description="Basic residues" evidence="1">
    <location>
        <begin position="471"/>
        <end position="481"/>
    </location>
</feature>
<feature type="compositionally biased region" description="Basic and acidic residues" evidence="1">
    <location>
        <begin position="340"/>
        <end position="388"/>
    </location>
</feature>
<protein>
    <submittedName>
        <fullName evidence="5">PRP4 pre-mRNA-processing factor 4 homolog</fullName>
    </submittedName>
</protein>
<feature type="compositionally biased region" description="Basic and acidic residues" evidence="1">
    <location>
        <begin position="400"/>
        <end position="426"/>
    </location>
</feature>
<feature type="compositionally biased region" description="Basic and acidic residues" evidence="1">
    <location>
        <begin position="445"/>
        <end position="470"/>
    </location>
</feature>
<feature type="compositionally biased region" description="Basic and acidic residues" evidence="1">
    <location>
        <begin position="622"/>
        <end position="631"/>
    </location>
</feature>
<feature type="compositionally biased region" description="Basic and acidic residues" evidence="1">
    <location>
        <begin position="579"/>
        <end position="597"/>
    </location>
</feature>
<dbReference type="Proteomes" id="UP000274756">
    <property type="component" value="Unassembled WGS sequence"/>
</dbReference>
<feature type="compositionally biased region" description="Polar residues" evidence="1">
    <location>
        <begin position="120"/>
        <end position="134"/>
    </location>
</feature>